<dbReference type="AlphaFoldDB" id="A0A9Q8Z4D0"/>
<reference evidence="4" key="1">
    <citation type="submission" date="2021-12" db="EMBL/GenBank/DDBJ databases">
        <title>Curvularia clavata genome.</title>
        <authorList>
            <person name="Cao Y."/>
        </authorList>
    </citation>
    <scope>NUCLEOTIDE SEQUENCE</scope>
    <source>
        <strain evidence="4">Yc1106</strain>
    </source>
</reference>
<protein>
    <recommendedName>
        <fullName evidence="3">Glycoside hydrolase 131 catalytic N-terminal domain-containing protein</fullName>
    </recommendedName>
</protein>
<evidence type="ECO:0000313" key="4">
    <source>
        <dbReference type="EMBL" id="USP75764.1"/>
    </source>
</evidence>
<feature type="domain" description="Glycoside hydrolase 131 catalytic N-terminal" evidence="3">
    <location>
        <begin position="19"/>
        <end position="247"/>
    </location>
</feature>
<feature type="compositionally biased region" description="Low complexity" evidence="1">
    <location>
        <begin position="266"/>
        <end position="337"/>
    </location>
</feature>
<sequence length="366" mass="38419">MFGKASLMSALLSAASAEILWDGRFNDMTSSADLSKWSFANPVGSYQYYIHGSGPVTDYVNLDASFKNPADKASKQGAKITIDETAKWNGQTMLRTELIPQTNAAINKGKLYYHFSVKTSTTNKPTANNEHQIAFFESHFTELKYGSSGSANTNLQWHVGGVSKWDVELKADEWHNVAYEIDFSAGSVSFWHSTGSDELKKTAGPFTASTQSNGADFHVGVLRLPGSNDAPGAEDWFFSGVYIEDGQLTTKISDGAASGSAPAEQPTASPKPSSATPTPTAAPAKSSAPAVVETPAASSPAPVSSPKATSTSLVTSVKAPVSSSTAASTPTSAPAAGSGSGSDAVLPEEFTIKEFIAWLRAKQGKN</sequence>
<dbReference type="Gene3D" id="2.60.120.1160">
    <property type="match status" value="1"/>
</dbReference>
<dbReference type="VEuPathDB" id="FungiDB:yc1106_03038"/>
<gene>
    <name evidence="4" type="ORF">yc1106_03038</name>
</gene>
<name>A0A9Q8Z4D0_CURCL</name>
<keyword evidence="5" id="KW-1185">Reference proteome</keyword>
<evidence type="ECO:0000259" key="3">
    <source>
        <dbReference type="Pfam" id="PF18271"/>
    </source>
</evidence>
<dbReference type="EMBL" id="CP089275">
    <property type="protein sequence ID" value="USP75764.1"/>
    <property type="molecule type" value="Genomic_DNA"/>
</dbReference>
<dbReference type="InterPro" id="IPR041524">
    <property type="entry name" value="GH131_N"/>
</dbReference>
<organism evidence="4 5">
    <name type="scientific">Curvularia clavata</name>
    <dbReference type="NCBI Taxonomy" id="95742"/>
    <lineage>
        <taxon>Eukaryota</taxon>
        <taxon>Fungi</taxon>
        <taxon>Dikarya</taxon>
        <taxon>Ascomycota</taxon>
        <taxon>Pezizomycotina</taxon>
        <taxon>Dothideomycetes</taxon>
        <taxon>Pleosporomycetidae</taxon>
        <taxon>Pleosporales</taxon>
        <taxon>Pleosporineae</taxon>
        <taxon>Pleosporaceae</taxon>
        <taxon>Curvularia</taxon>
    </lineage>
</organism>
<accession>A0A9Q8Z4D0</accession>
<evidence type="ECO:0000313" key="5">
    <source>
        <dbReference type="Proteomes" id="UP001056012"/>
    </source>
</evidence>
<feature type="signal peptide" evidence="2">
    <location>
        <begin position="1"/>
        <end position="17"/>
    </location>
</feature>
<feature type="chain" id="PRO_5040317666" description="Glycoside hydrolase 131 catalytic N-terminal domain-containing protein" evidence="2">
    <location>
        <begin position="18"/>
        <end position="366"/>
    </location>
</feature>
<evidence type="ECO:0000256" key="1">
    <source>
        <dbReference type="SAM" id="MobiDB-lite"/>
    </source>
</evidence>
<dbReference type="Proteomes" id="UP001056012">
    <property type="component" value="Chromosome 2"/>
</dbReference>
<keyword evidence="2" id="KW-0732">Signal</keyword>
<feature type="region of interest" description="Disordered" evidence="1">
    <location>
        <begin position="253"/>
        <end position="346"/>
    </location>
</feature>
<dbReference type="PANTHER" id="PTHR34612:SF6">
    <property type="entry name" value="GLYCOSIDE HYDROLASE 131 CATALYTIC N-TERMINAL DOMAIN-CONTAINING PROTEIN"/>
    <property type="match status" value="1"/>
</dbReference>
<dbReference type="Pfam" id="PF18271">
    <property type="entry name" value="GH131_N"/>
    <property type="match status" value="1"/>
</dbReference>
<dbReference type="PANTHER" id="PTHR34612">
    <property type="entry name" value="GH131_N DOMAIN-CONTAINING PROTEIN"/>
    <property type="match status" value="1"/>
</dbReference>
<evidence type="ECO:0000256" key="2">
    <source>
        <dbReference type="SAM" id="SignalP"/>
    </source>
</evidence>
<dbReference type="OrthoDB" id="120072at2759"/>
<proteinExistence type="predicted"/>